<reference evidence="1 2" key="1">
    <citation type="journal article" date="2019" name="Int. J. Syst. Evol. Microbiol.">
        <title>The Global Catalogue of Microorganisms (GCM) 10K type strain sequencing project: providing services to taxonomists for standard genome sequencing and annotation.</title>
        <authorList>
            <consortium name="The Broad Institute Genomics Platform"/>
            <consortium name="The Broad Institute Genome Sequencing Center for Infectious Disease"/>
            <person name="Wu L."/>
            <person name="Ma J."/>
        </authorList>
    </citation>
    <scope>NUCLEOTIDE SEQUENCE [LARGE SCALE GENOMIC DNA]</scope>
    <source>
        <strain evidence="1 2">JCM 16013</strain>
    </source>
</reference>
<sequence length="190" mass="20174">METTERPLPERVAAAQRHAAETGFAGSCIPEVGRLLTLAAAAKPEGVIAESGTGVGVGTAWLHAGLGANARLVTVEHDPDRAARAAALFPDDPRVEFLVGDWRLLESHAPFDVFFCDGGGKREDPERVVDLLAPGGLLILDDFTPPLTWPPVHDGEIDALRLFYLGHPRLTATEVMTTPGSSAVLATRLP</sequence>
<organism evidence="1 2">
    <name type="scientific">Catenulispora subtropica</name>
    <dbReference type="NCBI Taxonomy" id="450798"/>
    <lineage>
        <taxon>Bacteria</taxon>
        <taxon>Bacillati</taxon>
        <taxon>Actinomycetota</taxon>
        <taxon>Actinomycetes</taxon>
        <taxon>Catenulisporales</taxon>
        <taxon>Catenulisporaceae</taxon>
        <taxon>Catenulispora</taxon>
    </lineage>
</organism>
<dbReference type="Gene3D" id="3.40.50.150">
    <property type="entry name" value="Vaccinia Virus protein VP39"/>
    <property type="match status" value="1"/>
</dbReference>
<keyword evidence="1" id="KW-0808">Transferase</keyword>
<dbReference type="EMBL" id="BAAAQM010000025">
    <property type="protein sequence ID" value="GAA1979109.1"/>
    <property type="molecule type" value="Genomic_DNA"/>
</dbReference>
<dbReference type="Pfam" id="PF13578">
    <property type="entry name" value="Methyltransf_24"/>
    <property type="match status" value="1"/>
</dbReference>
<dbReference type="Proteomes" id="UP001499854">
    <property type="component" value="Unassembled WGS sequence"/>
</dbReference>
<keyword evidence="1" id="KW-0489">Methyltransferase</keyword>
<dbReference type="InterPro" id="IPR029063">
    <property type="entry name" value="SAM-dependent_MTases_sf"/>
</dbReference>
<name>A0ABN2S2W8_9ACTN</name>
<keyword evidence="2" id="KW-1185">Reference proteome</keyword>
<dbReference type="GO" id="GO:0032259">
    <property type="term" value="P:methylation"/>
    <property type="evidence" value="ECO:0007669"/>
    <property type="project" value="UniProtKB-KW"/>
</dbReference>
<dbReference type="RefSeq" id="WP_344659068.1">
    <property type="nucleotide sequence ID" value="NZ_BAAAQM010000025.1"/>
</dbReference>
<accession>A0ABN2S2W8</accession>
<proteinExistence type="predicted"/>
<evidence type="ECO:0000313" key="2">
    <source>
        <dbReference type="Proteomes" id="UP001499854"/>
    </source>
</evidence>
<comment type="caution">
    <text evidence="1">The sequence shown here is derived from an EMBL/GenBank/DDBJ whole genome shotgun (WGS) entry which is preliminary data.</text>
</comment>
<dbReference type="GO" id="GO:0008168">
    <property type="term" value="F:methyltransferase activity"/>
    <property type="evidence" value="ECO:0007669"/>
    <property type="project" value="UniProtKB-KW"/>
</dbReference>
<gene>
    <name evidence="1" type="ORF">GCM10009838_45100</name>
</gene>
<dbReference type="PANTHER" id="PTHR43167">
    <property type="entry name" value="PUTATIVE (AFU_ORTHOLOGUE AFUA_6G01830)-RELATED"/>
    <property type="match status" value="1"/>
</dbReference>
<dbReference type="PANTHER" id="PTHR43167:SF1">
    <property type="entry name" value="PUTATIVE (AFU_ORTHOLOGUE AFUA_6G01830)-RELATED"/>
    <property type="match status" value="1"/>
</dbReference>
<evidence type="ECO:0000313" key="1">
    <source>
        <dbReference type="EMBL" id="GAA1979109.1"/>
    </source>
</evidence>
<dbReference type="SUPFAM" id="SSF53335">
    <property type="entry name" value="S-adenosyl-L-methionine-dependent methyltransferases"/>
    <property type="match status" value="1"/>
</dbReference>
<protein>
    <submittedName>
        <fullName evidence="1">Class I SAM-dependent methyltransferase</fullName>
    </submittedName>
</protein>